<dbReference type="InterPro" id="IPR001387">
    <property type="entry name" value="Cro/C1-type_HTH"/>
</dbReference>
<dbReference type="InterPro" id="IPR010982">
    <property type="entry name" value="Lambda_DNA-bd_dom_sf"/>
</dbReference>
<proteinExistence type="predicted"/>
<dbReference type="SMART" id="SM00530">
    <property type="entry name" value="HTH_XRE"/>
    <property type="match status" value="1"/>
</dbReference>
<evidence type="ECO:0000313" key="2">
    <source>
        <dbReference type="EMBL" id="QUE54433.1"/>
    </source>
</evidence>
<dbReference type="Pfam" id="PF01381">
    <property type="entry name" value="HTH_3"/>
    <property type="match status" value="1"/>
</dbReference>
<dbReference type="Gene3D" id="1.10.260.40">
    <property type="entry name" value="lambda repressor-like DNA-binding domains"/>
    <property type="match status" value="1"/>
</dbReference>
<feature type="domain" description="HTH cro/C1-type" evidence="1">
    <location>
        <begin position="18"/>
        <end position="62"/>
    </location>
</feature>
<dbReference type="PROSITE" id="PS50943">
    <property type="entry name" value="HTH_CROC1"/>
    <property type="match status" value="1"/>
</dbReference>
<evidence type="ECO:0000313" key="3">
    <source>
        <dbReference type="Proteomes" id="UP000677616"/>
    </source>
</evidence>
<name>A0ABX7YKU0_9STRE</name>
<dbReference type="Proteomes" id="UP000677616">
    <property type="component" value="Chromosome"/>
</dbReference>
<dbReference type="RefSeq" id="WP_212571063.1">
    <property type="nucleotide sequence ID" value="NZ_CP073084.1"/>
</dbReference>
<reference evidence="2 3" key="1">
    <citation type="submission" date="2021-04" db="EMBL/GenBank/DDBJ databases">
        <title>Complete genome sequence of a novel Streptococcus species.</title>
        <authorList>
            <person name="Teng J.L.L."/>
        </authorList>
    </citation>
    <scope>NUCLEOTIDE SEQUENCE [LARGE SCALE GENOMIC DNA]</scope>
    <source>
        <strain evidence="2 3">HKU75</strain>
    </source>
</reference>
<organism evidence="2 3">
    <name type="scientific">Streptococcus oriscaviae</name>
    <dbReference type="NCBI Taxonomy" id="2781599"/>
    <lineage>
        <taxon>Bacteria</taxon>
        <taxon>Bacillati</taxon>
        <taxon>Bacillota</taxon>
        <taxon>Bacilli</taxon>
        <taxon>Lactobacillales</taxon>
        <taxon>Streptococcaceae</taxon>
        <taxon>Streptococcus</taxon>
    </lineage>
</organism>
<evidence type="ECO:0000259" key="1">
    <source>
        <dbReference type="PROSITE" id="PS50943"/>
    </source>
</evidence>
<sequence length="294" mass="33883">MGSFGANLRNIRNCWGETLVDLASILDTNVSTISQWENGKRTPNNDILKLLSLHYQVTIDDLLYGDFSEFPSMVDYFVNLKDGGDALIKEYMRLFPLFATESEKEDARFLKALEIQKKVRKGDENTIESSEFELFFDIFTDLFEKGGYPSAGANILSFLFLIAAGKLAFPFMDELEDFLKTDVGKNTRKKAKFLISNNILNSVMTDISFNEEIPDVKEFDETVLYIIENLKKDTHFYKVADYYFALRYVYGIVNNGLSQILNQQLGIYLLLDLTNINNPFAKRYFNFIKKVYKS</sequence>
<dbReference type="CDD" id="cd00093">
    <property type="entry name" value="HTH_XRE"/>
    <property type="match status" value="1"/>
</dbReference>
<dbReference type="SUPFAM" id="SSF47413">
    <property type="entry name" value="lambda repressor-like DNA-binding domains"/>
    <property type="match status" value="1"/>
</dbReference>
<protein>
    <submittedName>
        <fullName evidence="2">Helix-turn-helix transcriptional regulator</fullName>
    </submittedName>
</protein>
<accession>A0ABX7YKU0</accession>
<dbReference type="EMBL" id="CP073084">
    <property type="protein sequence ID" value="QUE54433.1"/>
    <property type="molecule type" value="Genomic_DNA"/>
</dbReference>
<gene>
    <name evidence="2" type="ORF">INT76_00595</name>
</gene>
<keyword evidence="3" id="KW-1185">Reference proteome</keyword>